<evidence type="ECO:0000259" key="2">
    <source>
        <dbReference type="PROSITE" id="PS50011"/>
    </source>
</evidence>
<dbReference type="PANTHER" id="PTHR37542:SF3">
    <property type="entry name" value="PRION-INHIBITION AND PROPAGATION HELO DOMAIN-CONTAINING PROTEIN"/>
    <property type="match status" value="1"/>
</dbReference>
<evidence type="ECO:0000313" key="3">
    <source>
        <dbReference type="EMBL" id="KAF2262667.1"/>
    </source>
</evidence>
<dbReference type="AlphaFoldDB" id="A0A9P4K7E7"/>
<protein>
    <recommendedName>
        <fullName evidence="2">Protein kinase domain-containing protein</fullName>
    </recommendedName>
</protein>
<dbReference type="Proteomes" id="UP000800093">
    <property type="component" value="Unassembled WGS sequence"/>
</dbReference>
<feature type="compositionally biased region" description="Basic and acidic residues" evidence="1">
    <location>
        <begin position="143"/>
        <end position="154"/>
    </location>
</feature>
<dbReference type="Gene3D" id="1.20.120.1020">
    <property type="entry name" value="Prion-inhibition and propagation, HeLo domain"/>
    <property type="match status" value="1"/>
</dbReference>
<sequence length="577" mass="65561">MSLFLASSIASLEGFVGYVSACAAAYRYCRGIISSMSNVGKDARYLEDQFYIENARFSAWQMLHGLTEENQFSIQEVQEAVKRILGNIQTTCEEIKKLGKKLSLEMNIKETQQNVLRQSDNQTGTRGPSRTDSSLMSPAIVSENKRKDKRQQSIKKDASLSRKFLWAIHDLKQLQQYIITLSSCNDQLDKFAHPQALQVAQEALIRLVPLPSHMEALESRIASMEGYKSVASALPIMRAEIDARITAWRVEAAESGSINHEIPSKNFPEFENLARSPLGERTIVNLEIQNVKRTMLLEWKVFNTAKVSTSDAINRINSVVSILKAAPNGSSVFRAAGYIKDDKDHEGLRSRLALLYEMPSSKCTEIGRKLRIRTLRELLTLPESSVVNQQWRRRQFRKPPLGDRFRLAARIAQAVGSIHNCGWLHKGIRPENIVFINYQDTEIDDPYILGWAHSRRNATEEQTEAMISMLQDTSLYHHPDYLRGARYCETFDQYQLGCLLMEIAHWRLLADIKSAVGPKLKGDDWSDRLIQHAEELKQDIGDIYSSVIVGLLRGIDVDDAGEGFWFNVVWELHKCRA</sequence>
<dbReference type="OrthoDB" id="1911848at2759"/>
<dbReference type="PROSITE" id="PS50011">
    <property type="entry name" value="PROTEIN_KINASE_DOM"/>
    <property type="match status" value="1"/>
</dbReference>
<reference evidence="4" key="1">
    <citation type="journal article" date="2020" name="Stud. Mycol.">
        <title>101 Dothideomycetes genomes: A test case for predicting lifestyles and emergence of pathogens.</title>
        <authorList>
            <person name="Haridas S."/>
            <person name="Albert R."/>
            <person name="Binder M."/>
            <person name="Bloem J."/>
            <person name="LaButti K."/>
            <person name="Salamov A."/>
            <person name="Andreopoulos B."/>
            <person name="Baker S."/>
            <person name="Barry K."/>
            <person name="Bills G."/>
            <person name="Bluhm B."/>
            <person name="Cannon C."/>
            <person name="Castanera R."/>
            <person name="Culley D."/>
            <person name="Daum C."/>
            <person name="Ezra D."/>
            <person name="Gonzalez J."/>
            <person name="Henrissat B."/>
            <person name="Kuo A."/>
            <person name="Liang C."/>
            <person name="Lipzen A."/>
            <person name="Lutzoni F."/>
            <person name="Magnuson J."/>
            <person name="Mondo S."/>
            <person name="Nolan M."/>
            <person name="Ohm R."/>
            <person name="Pangilinan J."/>
            <person name="Park H.-J."/>
            <person name="Ramirez L."/>
            <person name="Alfaro M."/>
            <person name="Sun H."/>
            <person name="Tritt A."/>
            <person name="Yoshinaga Y."/>
            <person name="Zwiers L.-H."/>
            <person name="Turgeon B."/>
            <person name="Goodwin S."/>
            <person name="Spatafora J."/>
            <person name="Crous P."/>
            <person name="Grigoriev I."/>
        </authorList>
    </citation>
    <scope>NUCLEOTIDE SEQUENCE [LARGE SCALE GENOMIC DNA]</scope>
    <source>
        <strain evidence="4">CBS 304.66</strain>
    </source>
</reference>
<dbReference type="Pfam" id="PF14479">
    <property type="entry name" value="HeLo"/>
    <property type="match status" value="1"/>
</dbReference>
<proteinExistence type="predicted"/>
<gene>
    <name evidence="3" type="ORF">CC78DRAFT_618406</name>
</gene>
<feature type="domain" description="Protein kinase" evidence="2">
    <location>
        <begin position="267"/>
        <end position="577"/>
    </location>
</feature>
<feature type="compositionally biased region" description="Polar residues" evidence="1">
    <location>
        <begin position="113"/>
        <end position="136"/>
    </location>
</feature>
<name>A0A9P4K7E7_9PLEO</name>
<dbReference type="PANTHER" id="PTHR37542">
    <property type="entry name" value="HELO DOMAIN-CONTAINING PROTEIN-RELATED"/>
    <property type="match status" value="1"/>
</dbReference>
<dbReference type="SUPFAM" id="SSF56112">
    <property type="entry name" value="Protein kinase-like (PK-like)"/>
    <property type="match status" value="1"/>
</dbReference>
<organism evidence="3 4">
    <name type="scientific">Lojkania enalia</name>
    <dbReference type="NCBI Taxonomy" id="147567"/>
    <lineage>
        <taxon>Eukaryota</taxon>
        <taxon>Fungi</taxon>
        <taxon>Dikarya</taxon>
        <taxon>Ascomycota</taxon>
        <taxon>Pezizomycotina</taxon>
        <taxon>Dothideomycetes</taxon>
        <taxon>Pleosporomycetidae</taxon>
        <taxon>Pleosporales</taxon>
        <taxon>Pleosporales incertae sedis</taxon>
        <taxon>Lojkania</taxon>
    </lineage>
</organism>
<dbReference type="InterPro" id="IPR038305">
    <property type="entry name" value="HeLo_sf"/>
</dbReference>
<keyword evidence="4" id="KW-1185">Reference proteome</keyword>
<dbReference type="EMBL" id="ML986638">
    <property type="protein sequence ID" value="KAF2262667.1"/>
    <property type="molecule type" value="Genomic_DNA"/>
</dbReference>
<evidence type="ECO:0000313" key="4">
    <source>
        <dbReference type="Proteomes" id="UP000800093"/>
    </source>
</evidence>
<dbReference type="Gene3D" id="1.10.510.10">
    <property type="entry name" value="Transferase(Phosphotransferase) domain 1"/>
    <property type="match status" value="1"/>
</dbReference>
<dbReference type="InterPro" id="IPR029498">
    <property type="entry name" value="HeLo_dom"/>
</dbReference>
<dbReference type="InterPro" id="IPR000719">
    <property type="entry name" value="Prot_kinase_dom"/>
</dbReference>
<feature type="region of interest" description="Disordered" evidence="1">
    <location>
        <begin position="113"/>
        <end position="154"/>
    </location>
</feature>
<dbReference type="GO" id="GO:0004672">
    <property type="term" value="F:protein kinase activity"/>
    <property type="evidence" value="ECO:0007669"/>
    <property type="project" value="InterPro"/>
</dbReference>
<dbReference type="GO" id="GO:0005524">
    <property type="term" value="F:ATP binding"/>
    <property type="evidence" value="ECO:0007669"/>
    <property type="project" value="InterPro"/>
</dbReference>
<evidence type="ECO:0000256" key="1">
    <source>
        <dbReference type="SAM" id="MobiDB-lite"/>
    </source>
</evidence>
<dbReference type="InterPro" id="IPR011009">
    <property type="entry name" value="Kinase-like_dom_sf"/>
</dbReference>
<accession>A0A9P4K7E7</accession>
<comment type="caution">
    <text evidence="3">The sequence shown here is derived from an EMBL/GenBank/DDBJ whole genome shotgun (WGS) entry which is preliminary data.</text>
</comment>